<sequence>MMLFGSSGFAKSSPYSCRSLVVYNPHCHGFSSMTLSTSNLFANPTYDAVWKFWIRKIVTVFLPFTGMETSNFDLFDD</sequence>
<dbReference type="EMBL" id="KN716980">
    <property type="protein sequence ID" value="KJH40896.1"/>
    <property type="molecule type" value="Genomic_DNA"/>
</dbReference>
<reference evidence="2" key="2">
    <citation type="journal article" date="2016" name="Sci. Rep.">
        <title>Dictyocaulus viviparus genome, variome and transcriptome elucidate lungworm biology and support future intervention.</title>
        <authorList>
            <person name="McNulty S.N."/>
            <person name="Strube C."/>
            <person name="Rosa B.A."/>
            <person name="Martin J.C."/>
            <person name="Tyagi R."/>
            <person name="Choi Y.J."/>
            <person name="Wang Q."/>
            <person name="Hallsworth Pepin K."/>
            <person name="Zhang X."/>
            <person name="Ozersky P."/>
            <person name="Wilson R.K."/>
            <person name="Sternberg P.W."/>
            <person name="Gasser R.B."/>
            <person name="Mitreva M."/>
        </authorList>
    </citation>
    <scope>NUCLEOTIDE SEQUENCE [LARGE SCALE GENOMIC DNA]</scope>
    <source>
        <strain evidence="2">HannoverDv2000</strain>
    </source>
</reference>
<evidence type="ECO:0000313" key="2">
    <source>
        <dbReference type="Proteomes" id="UP000053766"/>
    </source>
</evidence>
<dbReference type="STRING" id="29172.A0A0D8XEP0"/>
<evidence type="ECO:0000313" key="1">
    <source>
        <dbReference type="EMBL" id="KJH40896.1"/>
    </source>
</evidence>
<keyword evidence="2" id="KW-1185">Reference proteome</keyword>
<dbReference type="AlphaFoldDB" id="A0A0D8XEP0"/>
<gene>
    <name evidence="1" type="ORF">DICVIV_13143</name>
</gene>
<organism evidence="1 2">
    <name type="scientific">Dictyocaulus viviparus</name>
    <name type="common">Bovine lungworm</name>
    <dbReference type="NCBI Taxonomy" id="29172"/>
    <lineage>
        <taxon>Eukaryota</taxon>
        <taxon>Metazoa</taxon>
        <taxon>Ecdysozoa</taxon>
        <taxon>Nematoda</taxon>
        <taxon>Chromadorea</taxon>
        <taxon>Rhabditida</taxon>
        <taxon>Rhabditina</taxon>
        <taxon>Rhabditomorpha</taxon>
        <taxon>Strongyloidea</taxon>
        <taxon>Metastrongylidae</taxon>
        <taxon>Dictyocaulus</taxon>
    </lineage>
</organism>
<dbReference type="OrthoDB" id="5799915at2759"/>
<name>A0A0D8XEP0_DICVI</name>
<dbReference type="Proteomes" id="UP000053766">
    <property type="component" value="Unassembled WGS sequence"/>
</dbReference>
<proteinExistence type="predicted"/>
<protein>
    <submittedName>
        <fullName evidence="1">Uncharacterized protein</fullName>
    </submittedName>
</protein>
<accession>A0A0D8XEP0</accession>
<reference evidence="1 2" key="1">
    <citation type="submission" date="2013-11" db="EMBL/GenBank/DDBJ databases">
        <title>Draft genome of the bovine lungworm Dictyocaulus viviparus.</title>
        <authorList>
            <person name="Mitreva M."/>
        </authorList>
    </citation>
    <scope>NUCLEOTIDE SEQUENCE [LARGE SCALE GENOMIC DNA]</scope>
    <source>
        <strain evidence="1 2">HannoverDv2000</strain>
    </source>
</reference>